<dbReference type="HOGENOM" id="CLU_963515_0_0_1"/>
<dbReference type="AlphaFoldDB" id="A0A067NSI1"/>
<proteinExistence type="predicted"/>
<gene>
    <name evidence="2" type="ORF">PLEOSDRAFT_1105493</name>
</gene>
<feature type="region of interest" description="Disordered" evidence="1">
    <location>
        <begin position="85"/>
        <end position="109"/>
    </location>
</feature>
<dbReference type="VEuPathDB" id="FungiDB:PLEOSDRAFT_1105493"/>
<sequence>MASTDAQGNSISWDPRNHLISYDRHAPAAGETKSDATAQGHAATAPRKVIPPNNASMVAKIADALGSAANRLYWPGCNPEFKFDTSSPSAASEWKRSGKASVPELPPRQQEDVTKYAVMEADHAGHVLVKGTTALIDLAETASDAEKGTSAPIDEVRTLLFLIPEVGRQSPHLSHIVLISVDETTDASQLVSDASPSISPIDAHQPNPFTHTTHPHMSAQQLSYYPAMSSMQPFYYPPQPALSPVMDMYATHDPHAAYLHYPVVHHSQASGSMMPPPGAPPDSQHPMGG</sequence>
<evidence type="ECO:0000313" key="2">
    <source>
        <dbReference type="EMBL" id="KDQ26591.1"/>
    </source>
</evidence>
<feature type="region of interest" description="Disordered" evidence="1">
    <location>
        <begin position="28"/>
        <end position="48"/>
    </location>
</feature>
<reference evidence="3" key="1">
    <citation type="journal article" date="2014" name="Proc. Natl. Acad. Sci. U.S.A.">
        <title>Extensive sampling of basidiomycete genomes demonstrates inadequacy of the white-rot/brown-rot paradigm for wood decay fungi.</title>
        <authorList>
            <person name="Riley R."/>
            <person name="Salamov A.A."/>
            <person name="Brown D.W."/>
            <person name="Nagy L.G."/>
            <person name="Floudas D."/>
            <person name="Held B.W."/>
            <person name="Levasseur A."/>
            <person name="Lombard V."/>
            <person name="Morin E."/>
            <person name="Otillar R."/>
            <person name="Lindquist E.A."/>
            <person name="Sun H."/>
            <person name="LaButti K.M."/>
            <person name="Schmutz J."/>
            <person name="Jabbour D."/>
            <person name="Luo H."/>
            <person name="Baker S.E."/>
            <person name="Pisabarro A.G."/>
            <person name="Walton J.D."/>
            <person name="Blanchette R.A."/>
            <person name="Henrissat B."/>
            <person name="Martin F."/>
            <person name="Cullen D."/>
            <person name="Hibbett D.S."/>
            <person name="Grigoriev I.V."/>
        </authorList>
    </citation>
    <scope>NUCLEOTIDE SEQUENCE [LARGE SCALE GENOMIC DNA]</scope>
    <source>
        <strain evidence="3">PC15</strain>
    </source>
</reference>
<dbReference type="EMBL" id="KL198009">
    <property type="protein sequence ID" value="KDQ26591.1"/>
    <property type="molecule type" value="Genomic_DNA"/>
</dbReference>
<evidence type="ECO:0000313" key="3">
    <source>
        <dbReference type="Proteomes" id="UP000027073"/>
    </source>
</evidence>
<evidence type="ECO:0000256" key="1">
    <source>
        <dbReference type="SAM" id="MobiDB-lite"/>
    </source>
</evidence>
<protein>
    <submittedName>
        <fullName evidence="2">Uncharacterized protein</fullName>
    </submittedName>
</protein>
<organism evidence="2 3">
    <name type="scientific">Pleurotus ostreatus (strain PC15)</name>
    <name type="common">Oyster mushroom</name>
    <dbReference type="NCBI Taxonomy" id="1137138"/>
    <lineage>
        <taxon>Eukaryota</taxon>
        <taxon>Fungi</taxon>
        <taxon>Dikarya</taxon>
        <taxon>Basidiomycota</taxon>
        <taxon>Agaricomycotina</taxon>
        <taxon>Agaricomycetes</taxon>
        <taxon>Agaricomycetidae</taxon>
        <taxon>Agaricales</taxon>
        <taxon>Pleurotineae</taxon>
        <taxon>Pleurotaceae</taxon>
        <taxon>Pleurotus</taxon>
    </lineage>
</organism>
<name>A0A067NSI1_PLEO1</name>
<accession>A0A067NSI1</accession>
<dbReference type="OrthoDB" id="2123952at2759"/>
<feature type="region of interest" description="Disordered" evidence="1">
    <location>
        <begin position="269"/>
        <end position="289"/>
    </location>
</feature>
<dbReference type="Proteomes" id="UP000027073">
    <property type="component" value="Unassembled WGS sequence"/>
</dbReference>
<dbReference type="InParanoid" id="A0A067NSI1"/>